<dbReference type="PROSITE" id="PS51885">
    <property type="entry name" value="NEPRILYSIN"/>
    <property type="match status" value="1"/>
</dbReference>
<evidence type="ECO:0000313" key="11">
    <source>
        <dbReference type="EMBL" id="KEO89641.1"/>
    </source>
</evidence>
<evidence type="ECO:0008006" key="13">
    <source>
        <dbReference type="Google" id="ProtNLM"/>
    </source>
</evidence>
<comment type="cofactor">
    <cofactor evidence="1">
        <name>Zn(2+)</name>
        <dbReference type="ChEBI" id="CHEBI:29105"/>
    </cofactor>
</comment>
<dbReference type="InterPro" id="IPR008753">
    <property type="entry name" value="Peptidase_M13_N"/>
</dbReference>
<dbReference type="InterPro" id="IPR024079">
    <property type="entry name" value="MetalloPept_cat_dom_sf"/>
</dbReference>
<gene>
    <name evidence="11" type="ORF">EH32_03825</name>
</gene>
<protein>
    <recommendedName>
        <fullName evidence="13">M13 family peptidase</fullName>
    </recommendedName>
</protein>
<evidence type="ECO:0000256" key="5">
    <source>
        <dbReference type="ARBA" id="ARBA00022801"/>
    </source>
</evidence>
<organism evidence="11 12">
    <name type="scientific">Erythrobacter litoralis</name>
    <dbReference type="NCBI Taxonomy" id="39960"/>
    <lineage>
        <taxon>Bacteria</taxon>
        <taxon>Pseudomonadati</taxon>
        <taxon>Pseudomonadota</taxon>
        <taxon>Alphaproteobacteria</taxon>
        <taxon>Sphingomonadales</taxon>
        <taxon>Erythrobacteraceae</taxon>
        <taxon>Erythrobacter/Porphyrobacter group</taxon>
        <taxon>Erythrobacter</taxon>
    </lineage>
</organism>
<evidence type="ECO:0000256" key="8">
    <source>
        <dbReference type="SAM" id="SignalP"/>
    </source>
</evidence>
<dbReference type="PATRIC" id="fig|39960.10.peg.401"/>
<dbReference type="PRINTS" id="PR00786">
    <property type="entry name" value="NEPRILYSIN"/>
</dbReference>
<dbReference type="GO" id="GO:0005886">
    <property type="term" value="C:plasma membrane"/>
    <property type="evidence" value="ECO:0007669"/>
    <property type="project" value="TreeGrafter"/>
</dbReference>
<dbReference type="PANTHER" id="PTHR11733:SF167">
    <property type="entry name" value="FI17812P1-RELATED"/>
    <property type="match status" value="1"/>
</dbReference>
<keyword evidence="7" id="KW-0482">Metalloprotease</keyword>
<feature type="domain" description="Peptidase M13 C-terminal" evidence="9">
    <location>
        <begin position="460"/>
        <end position="657"/>
    </location>
</feature>
<evidence type="ECO:0000259" key="9">
    <source>
        <dbReference type="Pfam" id="PF01431"/>
    </source>
</evidence>
<keyword evidence="5" id="KW-0378">Hydrolase</keyword>
<evidence type="ECO:0000256" key="7">
    <source>
        <dbReference type="ARBA" id="ARBA00023049"/>
    </source>
</evidence>
<proteinExistence type="inferred from homology"/>
<feature type="domain" description="Peptidase M13 N-terminal" evidence="10">
    <location>
        <begin position="27"/>
        <end position="407"/>
    </location>
</feature>
<evidence type="ECO:0000259" key="10">
    <source>
        <dbReference type="Pfam" id="PF05649"/>
    </source>
</evidence>
<reference evidence="11 12" key="1">
    <citation type="submission" date="2014-04" db="EMBL/GenBank/DDBJ databases">
        <title>A comprehensive comparison of genomes of Erythrobacter spp. Strains.</title>
        <authorList>
            <person name="Zheng Q."/>
        </authorList>
    </citation>
    <scope>NUCLEOTIDE SEQUENCE [LARGE SCALE GENOMIC DNA]</scope>
    <source>
        <strain evidence="11 12">DSM 8509</strain>
    </source>
</reference>
<dbReference type="EMBL" id="JMIX01000014">
    <property type="protein sequence ID" value="KEO89641.1"/>
    <property type="molecule type" value="Genomic_DNA"/>
</dbReference>
<dbReference type="SUPFAM" id="SSF55486">
    <property type="entry name" value="Metalloproteases ('zincins'), catalytic domain"/>
    <property type="match status" value="1"/>
</dbReference>
<evidence type="ECO:0000256" key="3">
    <source>
        <dbReference type="ARBA" id="ARBA00022670"/>
    </source>
</evidence>
<dbReference type="Gene3D" id="1.10.1380.10">
    <property type="entry name" value="Neutral endopeptidase , domain2"/>
    <property type="match status" value="1"/>
</dbReference>
<dbReference type="Pfam" id="PF01431">
    <property type="entry name" value="Peptidase_M13"/>
    <property type="match status" value="1"/>
</dbReference>
<accession>A0A074M4P9</accession>
<dbReference type="RefSeq" id="WP_034906638.1">
    <property type="nucleotide sequence ID" value="NZ_CP017057.1"/>
</dbReference>
<dbReference type="Pfam" id="PF05649">
    <property type="entry name" value="Peptidase_M13_N"/>
    <property type="match status" value="1"/>
</dbReference>
<dbReference type="GO" id="GO:0046872">
    <property type="term" value="F:metal ion binding"/>
    <property type="evidence" value="ECO:0007669"/>
    <property type="project" value="UniProtKB-KW"/>
</dbReference>
<evidence type="ECO:0000256" key="4">
    <source>
        <dbReference type="ARBA" id="ARBA00022723"/>
    </source>
</evidence>
<feature type="signal peptide" evidence="8">
    <location>
        <begin position="1"/>
        <end position="20"/>
    </location>
</feature>
<keyword evidence="12" id="KW-1185">Reference proteome</keyword>
<sequence>MKILKLGAVTAFLGLLVANAAEVPPRPQDDFYGHVNAAWLATARIPSEVPWTGPFVENTLAIQAEVAAIIEDLTERPSDFGPVGAQIAAFRQSLMAEDRSAGIRSLEAVLRDIAEIEDKERLVGEFCRLHADHSDFDPNAMQPGVTPIWLGSRSIPSDAARQALFVEPAGSGLPDAPYYVEPRHDTVRGAYLAMMSDLMGERGIAATQSELMDVFDLEAALAKARLSEADRHDAASTWSLERNHSGPIQSFDWSEFFAGCNLEPDEWLVADTGYFAALAELIESRSTKTWRNYLGWQVIRRYAPVLSDGTRAAHFGFFGGVLLGNAEPRPSEEEAALSIEAAFGAEIEKIWLDRHFDPAIREKVRSLAEDIRSAYGRRIARSDMFSEQTKAEALRKLERLTIQVGHPDECDPSSPTKLLPSDVVTNLMALRRASFGREVAEAGKPRDRSKWYAPAYDTSAYYVRSTNTLAIPAGMLRAPWFDANAADVENFAGIGSIIAHEMAHAFDDQGSQYDADGVLRDWWTTEDRQRFDDEIAKLVEQYSAFEALPGLRLDGRLTVSEAYADLAGLIVAHQAMLASLGDRSEDRKHAATSTYLAANCRMKRAIFRTQLLERIVATESHAPAKQRCNGPVAAFEPFYDVFGVGKEDEMYLAEDNRASPL</sequence>
<dbReference type="GO" id="GO:0016485">
    <property type="term" value="P:protein processing"/>
    <property type="evidence" value="ECO:0007669"/>
    <property type="project" value="TreeGrafter"/>
</dbReference>
<dbReference type="PANTHER" id="PTHR11733">
    <property type="entry name" value="ZINC METALLOPROTEASE FAMILY M13 NEPRILYSIN-RELATED"/>
    <property type="match status" value="1"/>
</dbReference>
<keyword evidence="4" id="KW-0479">Metal-binding</keyword>
<dbReference type="InterPro" id="IPR018497">
    <property type="entry name" value="Peptidase_M13_C"/>
</dbReference>
<dbReference type="OrthoDB" id="9775677at2"/>
<name>A0A074M4P9_9SPHN</name>
<feature type="chain" id="PRO_5001698952" description="M13 family peptidase" evidence="8">
    <location>
        <begin position="21"/>
        <end position="661"/>
    </location>
</feature>
<evidence type="ECO:0000256" key="6">
    <source>
        <dbReference type="ARBA" id="ARBA00022833"/>
    </source>
</evidence>
<dbReference type="InterPro" id="IPR042089">
    <property type="entry name" value="Peptidase_M13_dom_2"/>
</dbReference>
<keyword evidence="6" id="KW-0862">Zinc</keyword>
<comment type="similarity">
    <text evidence="2">Belongs to the peptidase M13 family.</text>
</comment>
<dbReference type="AlphaFoldDB" id="A0A074M4P9"/>
<evidence type="ECO:0000256" key="2">
    <source>
        <dbReference type="ARBA" id="ARBA00007357"/>
    </source>
</evidence>
<dbReference type="InterPro" id="IPR000718">
    <property type="entry name" value="Peptidase_M13"/>
</dbReference>
<dbReference type="Proteomes" id="UP000027866">
    <property type="component" value="Unassembled WGS sequence"/>
</dbReference>
<keyword evidence="3" id="KW-0645">Protease</keyword>
<evidence type="ECO:0000313" key="12">
    <source>
        <dbReference type="Proteomes" id="UP000027866"/>
    </source>
</evidence>
<evidence type="ECO:0000256" key="1">
    <source>
        <dbReference type="ARBA" id="ARBA00001947"/>
    </source>
</evidence>
<dbReference type="GO" id="GO:0004222">
    <property type="term" value="F:metalloendopeptidase activity"/>
    <property type="evidence" value="ECO:0007669"/>
    <property type="project" value="InterPro"/>
</dbReference>
<dbReference type="CDD" id="cd08662">
    <property type="entry name" value="M13"/>
    <property type="match status" value="1"/>
</dbReference>
<comment type="caution">
    <text evidence="11">The sequence shown here is derived from an EMBL/GenBank/DDBJ whole genome shotgun (WGS) entry which is preliminary data.</text>
</comment>
<keyword evidence="8" id="KW-0732">Signal</keyword>
<dbReference type="Gene3D" id="3.40.390.10">
    <property type="entry name" value="Collagenase (Catalytic Domain)"/>
    <property type="match status" value="1"/>
</dbReference>
<dbReference type="KEGG" id="elq:Ga0102493_111326"/>